<proteinExistence type="predicted"/>
<evidence type="ECO:0000313" key="1">
    <source>
        <dbReference type="EMBL" id="ASV66151.1"/>
    </source>
</evidence>
<dbReference type="Proteomes" id="UP000215137">
    <property type="component" value="Chromosome"/>
</dbReference>
<name>A0A248TD59_9BACI</name>
<gene>
    <name evidence="1" type="ORF">CKF48_01685</name>
</gene>
<reference evidence="1 2" key="1">
    <citation type="submission" date="2017-08" db="EMBL/GenBank/DDBJ databases">
        <title>Complete Genome Sequence of Bacillus kochii Oregon-R-modENCODE STRAIN BDGP4, isolated from Drosophila melanogaster gut.</title>
        <authorList>
            <person name="Wan K.H."/>
            <person name="Yu C."/>
            <person name="Park S."/>
            <person name="Hammonds A.S."/>
            <person name="Booth B.W."/>
            <person name="Celniker S.E."/>
        </authorList>
    </citation>
    <scope>NUCLEOTIDE SEQUENCE [LARGE SCALE GENOMIC DNA]</scope>
    <source>
        <strain evidence="1 2">BDGP4</strain>
    </source>
</reference>
<dbReference type="KEGG" id="bko:CKF48_01685"/>
<organism evidence="1 2">
    <name type="scientific">Cytobacillus kochii</name>
    <dbReference type="NCBI Taxonomy" id="859143"/>
    <lineage>
        <taxon>Bacteria</taxon>
        <taxon>Bacillati</taxon>
        <taxon>Bacillota</taxon>
        <taxon>Bacilli</taxon>
        <taxon>Bacillales</taxon>
        <taxon>Bacillaceae</taxon>
        <taxon>Cytobacillus</taxon>
    </lineage>
</organism>
<protein>
    <submittedName>
        <fullName evidence="1">Uncharacterized protein</fullName>
    </submittedName>
</protein>
<dbReference type="EMBL" id="CP022983">
    <property type="protein sequence ID" value="ASV66151.1"/>
    <property type="molecule type" value="Genomic_DNA"/>
</dbReference>
<keyword evidence="2" id="KW-1185">Reference proteome</keyword>
<accession>A0A248TD59</accession>
<dbReference type="RefSeq" id="WP_095369726.1">
    <property type="nucleotide sequence ID" value="NZ_CP022983.1"/>
</dbReference>
<dbReference type="AlphaFoldDB" id="A0A248TD59"/>
<dbReference type="OrthoDB" id="2877110at2"/>
<sequence>MAITVPVPGLGDVIVLTSGGETAESSCTFPGSGAPALKEYQVEQGQLYIIGCNSFPLGGGTVAYILDAQDINIPDLINAILGLAIVQDSGGKVNRFTAI</sequence>
<evidence type="ECO:0000313" key="2">
    <source>
        <dbReference type="Proteomes" id="UP000215137"/>
    </source>
</evidence>